<name>A0ABP7TXF0_9ACTN</name>
<accession>A0ABP7TXF0</accession>
<evidence type="ECO:0000313" key="3">
    <source>
        <dbReference type="EMBL" id="GAA4032476.1"/>
    </source>
</evidence>
<protein>
    <recommendedName>
        <fullName evidence="2">Carboxylesterase type B domain-containing protein</fullName>
    </recommendedName>
</protein>
<dbReference type="InterPro" id="IPR029058">
    <property type="entry name" value="AB_hydrolase_fold"/>
</dbReference>
<comment type="caution">
    <text evidence="3">The sequence shown here is derived from an EMBL/GenBank/DDBJ whole genome shotgun (WGS) entry which is preliminary data.</text>
</comment>
<feature type="region of interest" description="Disordered" evidence="1">
    <location>
        <begin position="1"/>
        <end position="32"/>
    </location>
</feature>
<dbReference type="Pfam" id="PF00135">
    <property type="entry name" value="COesterase"/>
    <property type="match status" value="1"/>
</dbReference>
<feature type="region of interest" description="Disordered" evidence="1">
    <location>
        <begin position="155"/>
        <end position="176"/>
    </location>
</feature>
<sequence length="176" mass="18561">MVPQPSAVTRGRSPWPASRPAAARSAPCSPPLTSDACPKALTSAFGDATGAKADAPPAPCLPAPGCAYAAAFGDQLFACPALRTSARLANRGQVYAYEFADSPLFASLPHNTHFDFGATHAAELNYLFKPYGISARLTTETRTLAGQNRLLGLLHPRLSPNRPRPARHAGPDLDAW</sequence>
<evidence type="ECO:0000313" key="4">
    <source>
        <dbReference type="Proteomes" id="UP001500456"/>
    </source>
</evidence>
<keyword evidence="4" id="KW-1185">Reference proteome</keyword>
<dbReference type="Proteomes" id="UP001500456">
    <property type="component" value="Unassembled WGS sequence"/>
</dbReference>
<dbReference type="EMBL" id="BAAAZX010000061">
    <property type="protein sequence ID" value="GAA4032476.1"/>
    <property type="molecule type" value="Genomic_DNA"/>
</dbReference>
<organism evidence="3 4">
    <name type="scientific">Streptomyces plumbiresistens</name>
    <dbReference type="NCBI Taxonomy" id="511811"/>
    <lineage>
        <taxon>Bacteria</taxon>
        <taxon>Bacillati</taxon>
        <taxon>Actinomycetota</taxon>
        <taxon>Actinomycetes</taxon>
        <taxon>Kitasatosporales</taxon>
        <taxon>Streptomycetaceae</taxon>
        <taxon>Streptomyces</taxon>
    </lineage>
</organism>
<dbReference type="Gene3D" id="3.40.50.1820">
    <property type="entry name" value="alpha/beta hydrolase"/>
    <property type="match status" value="1"/>
</dbReference>
<evidence type="ECO:0000259" key="2">
    <source>
        <dbReference type="Pfam" id="PF00135"/>
    </source>
</evidence>
<proteinExistence type="predicted"/>
<gene>
    <name evidence="3" type="ORF">GCM10022232_93010</name>
</gene>
<feature type="compositionally biased region" description="Low complexity" evidence="1">
    <location>
        <begin position="10"/>
        <end position="27"/>
    </location>
</feature>
<evidence type="ECO:0000256" key="1">
    <source>
        <dbReference type="SAM" id="MobiDB-lite"/>
    </source>
</evidence>
<dbReference type="InterPro" id="IPR002018">
    <property type="entry name" value="CarbesteraseB"/>
</dbReference>
<dbReference type="SUPFAM" id="SSF53474">
    <property type="entry name" value="alpha/beta-Hydrolases"/>
    <property type="match status" value="1"/>
</dbReference>
<reference evidence="4" key="1">
    <citation type="journal article" date="2019" name="Int. J. Syst. Evol. Microbiol.">
        <title>The Global Catalogue of Microorganisms (GCM) 10K type strain sequencing project: providing services to taxonomists for standard genome sequencing and annotation.</title>
        <authorList>
            <consortium name="The Broad Institute Genomics Platform"/>
            <consortium name="The Broad Institute Genome Sequencing Center for Infectious Disease"/>
            <person name="Wu L."/>
            <person name="Ma J."/>
        </authorList>
    </citation>
    <scope>NUCLEOTIDE SEQUENCE [LARGE SCALE GENOMIC DNA]</scope>
    <source>
        <strain evidence="4">JCM 16924</strain>
    </source>
</reference>
<feature type="domain" description="Carboxylesterase type B" evidence="2">
    <location>
        <begin position="68"/>
        <end position="139"/>
    </location>
</feature>